<gene>
    <name evidence="2" type="ORF">F2P81_003854</name>
</gene>
<comment type="caution">
    <text evidence="2">The sequence shown here is derived from an EMBL/GenBank/DDBJ whole genome shotgun (WGS) entry which is preliminary data.</text>
</comment>
<organism evidence="2 3">
    <name type="scientific">Scophthalmus maximus</name>
    <name type="common">Turbot</name>
    <name type="synonym">Psetta maxima</name>
    <dbReference type="NCBI Taxonomy" id="52904"/>
    <lineage>
        <taxon>Eukaryota</taxon>
        <taxon>Metazoa</taxon>
        <taxon>Chordata</taxon>
        <taxon>Craniata</taxon>
        <taxon>Vertebrata</taxon>
        <taxon>Euteleostomi</taxon>
        <taxon>Actinopterygii</taxon>
        <taxon>Neopterygii</taxon>
        <taxon>Teleostei</taxon>
        <taxon>Neoteleostei</taxon>
        <taxon>Acanthomorphata</taxon>
        <taxon>Carangaria</taxon>
        <taxon>Pleuronectiformes</taxon>
        <taxon>Pleuronectoidei</taxon>
        <taxon>Scophthalmidae</taxon>
        <taxon>Scophthalmus</taxon>
    </lineage>
</organism>
<dbReference type="Gene3D" id="1.10.340.70">
    <property type="match status" value="1"/>
</dbReference>
<dbReference type="InterPro" id="IPR052160">
    <property type="entry name" value="Gypsy_RT_Integrase-like"/>
</dbReference>
<accession>A0A6A4TAS5</accession>
<evidence type="ECO:0000259" key="1">
    <source>
        <dbReference type="Pfam" id="PF17921"/>
    </source>
</evidence>
<evidence type="ECO:0000313" key="3">
    <source>
        <dbReference type="Proteomes" id="UP000438429"/>
    </source>
</evidence>
<reference evidence="2 3" key="1">
    <citation type="submission" date="2019-06" db="EMBL/GenBank/DDBJ databases">
        <title>Draft genomes of female and male turbot (Scophthalmus maximus).</title>
        <authorList>
            <person name="Xu H."/>
            <person name="Xu X.-W."/>
            <person name="Shao C."/>
            <person name="Chen S."/>
        </authorList>
    </citation>
    <scope>NUCLEOTIDE SEQUENCE [LARGE SCALE GENOMIC DNA]</scope>
    <source>
        <strain evidence="2">Ysfricsl-2016a</strain>
        <tissue evidence="2">Blood</tissue>
    </source>
</reference>
<name>A0A6A4TAS5_SCOMX</name>
<dbReference type="Pfam" id="PF17921">
    <property type="entry name" value="Integrase_H2C2"/>
    <property type="match status" value="1"/>
</dbReference>
<dbReference type="InterPro" id="IPR041588">
    <property type="entry name" value="Integrase_H2C2"/>
</dbReference>
<dbReference type="AlphaFoldDB" id="A0A6A4TAS5"/>
<dbReference type="EMBL" id="VEVO01000003">
    <property type="protein sequence ID" value="KAF0044696.1"/>
    <property type="molecule type" value="Genomic_DNA"/>
</dbReference>
<sequence>MFYPQILPPHAYCASVMKQMHEGPVGSHFGVERSLTRLKTRHFWYNMKDDDNLWGRTCTSCAAKARPKEKTQTAMGRVKVGIPMERIAVELIGPLNENERHNRFNLVVSDYFRVGRFTIHRLQQSIGIDSLHVRHEQQQLQGGCTGQTC</sequence>
<proteinExistence type="predicted"/>
<dbReference type="Proteomes" id="UP000438429">
    <property type="component" value="Unassembled WGS sequence"/>
</dbReference>
<feature type="domain" description="Integrase zinc-binding" evidence="1">
    <location>
        <begin position="9"/>
        <end position="63"/>
    </location>
</feature>
<dbReference type="PANTHER" id="PTHR47266">
    <property type="entry name" value="ENDONUCLEASE-RELATED"/>
    <property type="match status" value="1"/>
</dbReference>
<protein>
    <recommendedName>
        <fullName evidence="1">Integrase zinc-binding domain-containing protein</fullName>
    </recommendedName>
</protein>
<evidence type="ECO:0000313" key="2">
    <source>
        <dbReference type="EMBL" id="KAF0044696.1"/>
    </source>
</evidence>